<dbReference type="AlphaFoldDB" id="A0A7U7J3U8"/>
<dbReference type="Pfam" id="PF01648">
    <property type="entry name" value="ACPS"/>
    <property type="match status" value="1"/>
</dbReference>
<sequence length="245" mass="26807">MDVSVAWPIARPAPPLAADEVQVWLADLRQPAERLAELATTLTTDEQQRAARFRFPEQRDRFSVGRGLLRELLGVYLDRPAAALRFEQGAHGKPELTGVDAAAGLHFNLSHSGERALYAVARCELGVDLECRDRSVSHAAVAERVCTPCEWAAFQVLPAEQVHEAFFTCWTRKEALAKALGGGLASGLRTLEVCFPAVGALDGRVTLRDGLEREWSVLNLLLDPGWSGALAAAGAGWLWRGWRWG</sequence>
<reference evidence="5 6" key="1">
    <citation type="journal article" date="2014" name="ISME J.">
        <title>Candidatus Competibacter-lineage genomes retrieved from metagenomes reveal functional metabolic diversity.</title>
        <authorList>
            <person name="McIlroy S.J."/>
            <person name="Albertsen M."/>
            <person name="Andresen E.K."/>
            <person name="Saunders A.M."/>
            <person name="Kristiansen R."/>
            <person name="Stokholm-Bjerregaard M."/>
            <person name="Nielsen K.L."/>
            <person name="Nielsen P.H."/>
        </authorList>
    </citation>
    <scope>NUCLEOTIDE SEQUENCE [LARGE SCALE GENOMIC DNA]</scope>
    <source>
        <strain evidence="5 6">Run_B_J11</strain>
    </source>
</reference>
<keyword evidence="6" id="KW-1185">Reference proteome</keyword>
<dbReference type="PANTHER" id="PTHR12215:SF10">
    <property type="entry name" value="L-AMINOADIPATE-SEMIALDEHYDE DEHYDROGENASE-PHOSPHOPANTETHEINYL TRANSFERASE"/>
    <property type="match status" value="1"/>
</dbReference>
<dbReference type="InterPro" id="IPR050559">
    <property type="entry name" value="P-Pant_transferase_sf"/>
</dbReference>
<dbReference type="InterPro" id="IPR037143">
    <property type="entry name" value="4-PPantetheinyl_Trfase_dom_sf"/>
</dbReference>
<dbReference type="Pfam" id="PF22624">
    <property type="entry name" value="AASDHPPT_N"/>
    <property type="match status" value="1"/>
</dbReference>
<dbReference type="PANTHER" id="PTHR12215">
    <property type="entry name" value="PHOSPHOPANTETHEINE TRANSFERASE"/>
    <property type="match status" value="1"/>
</dbReference>
<keyword evidence="2 5" id="KW-0808">Transferase</keyword>
<comment type="similarity">
    <text evidence="1">Belongs to the P-Pant transferase superfamily. Gsp/Sfp/HetI/AcpT family.</text>
</comment>
<dbReference type="InterPro" id="IPR008278">
    <property type="entry name" value="4-PPantetheinyl_Trfase_dom"/>
</dbReference>
<dbReference type="RefSeq" id="WP_051497564.1">
    <property type="nucleotide sequence ID" value="NZ_CBTK010000096.1"/>
</dbReference>
<organism evidence="5 6">
    <name type="scientific">Candidatus Contendobacter odensis Run_B_J11</name>
    <dbReference type="NCBI Taxonomy" id="1400861"/>
    <lineage>
        <taxon>Bacteria</taxon>
        <taxon>Pseudomonadati</taxon>
        <taxon>Pseudomonadota</taxon>
        <taxon>Gammaproteobacteria</taxon>
        <taxon>Candidatus Competibacteraceae</taxon>
        <taxon>Candidatus Contendibacter</taxon>
    </lineage>
</organism>
<dbReference type="Gene3D" id="3.90.470.20">
    <property type="entry name" value="4'-phosphopantetheinyl transferase domain"/>
    <property type="match status" value="2"/>
</dbReference>
<evidence type="ECO:0000313" key="5">
    <source>
        <dbReference type="EMBL" id="CDH44709.1"/>
    </source>
</evidence>
<dbReference type="GO" id="GO:0008897">
    <property type="term" value="F:holo-[acyl-carrier-protein] synthase activity"/>
    <property type="evidence" value="ECO:0007669"/>
    <property type="project" value="InterPro"/>
</dbReference>
<protein>
    <submittedName>
        <fullName evidence="5">4'-phosphopantetheinyl transferase hetI</fullName>
        <ecNumber evidence="5">2.7.8.-</ecNumber>
    </submittedName>
</protein>
<dbReference type="SUPFAM" id="SSF56214">
    <property type="entry name" value="4'-phosphopantetheinyl transferase"/>
    <property type="match status" value="2"/>
</dbReference>
<name>A0A7U7J3U8_9GAMM</name>
<evidence type="ECO:0000256" key="2">
    <source>
        <dbReference type="ARBA" id="ARBA00022679"/>
    </source>
</evidence>
<evidence type="ECO:0000256" key="1">
    <source>
        <dbReference type="ARBA" id="ARBA00010990"/>
    </source>
</evidence>
<comment type="caution">
    <text evidence="5">The sequence shown here is derived from an EMBL/GenBank/DDBJ whole genome shotgun (WGS) entry which is preliminary data.</text>
</comment>
<dbReference type="InterPro" id="IPR055066">
    <property type="entry name" value="AASDHPPT_N"/>
</dbReference>
<dbReference type="Proteomes" id="UP000019184">
    <property type="component" value="Unassembled WGS sequence"/>
</dbReference>
<dbReference type="EMBL" id="CBTK010000096">
    <property type="protein sequence ID" value="CDH44709.1"/>
    <property type="molecule type" value="Genomic_DNA"/>
</dbReference>
<dbReference type="GO" id="GO:0000287">
    <property type="term" value="F:magnesium ion binding"/>
    <property type="evidence" value="ECO:0007669"/>
    <property type="project" value="InterPro"/>
</dbReference>
<dbReference type="OrthoDB" id="9808281at2"/>
<evidence type="ECO:0000259" key="4">
    <source>
        <dbReference type="Pfam" id="PF22624"/>
    </source>
</evidence>
<proteinExistence type="inferred from homology"/>
<gene>
    <name evidence="5" type="ORF">BN874_1850009</name>
</gene>
<feature type="domain" description="4'-phosphopantetheinyl transferase N-terminal" evidence="4">
    <location>
        <begin position="35"/>
        <end position="118"/>
    </location>
</feature>
<evidence type="ECO:0000313" key="6">
    <source>
        <dbReference type="Proteomes" id="UP000019184"/>
    </source>
</evidence>
<dbReference type="GO" id="GO:0005829">
    <property type="term" value="C:cytosol"/>
    <property type="evidence" value="ECO:0007669"/>
    <property type="project" value="TreeGrafter"/>
</dbReference>
<feature type="domain" description="4'-phosphopantetheinyl transferase" evidence="3">
    <location>
        <begin position="125"/>
        <end position="217"/>
    </location>
</feature>
<dbReference type="GO" id="GO:0019878">
    <property type="term" value="P:lysine biosynthetic process via aminoadipic acid"/>
    <property type="evidence" value="ECO:0007669"/>
    <property type="project" value="TreeGrafter"/>
</dbReference>
<accession>A0A7U7J3U8</accession>
<evidence type="ECO:0000259" key="3">
    <source>
        <dbReference type="Pfam" id="PF01648"/>
    </source>
</evidence>
<dbReference type="EC" id="2.7.8.-" evidence="5"/>